<evidence type="ECO:0008006" key="12">
    <source>
        <dbReference type="Google" id="ProtNLM"/>
    </source>
</evidence>
<dbReference type="InterPro" id="IPR039728">
    <property type="entry name" value="GLG1"/>
</dbReference>
<keyword evidence="5 9" id="KW-1133">Transmembrane helix</keyword>
<keyword evidence="3" id="KW-0732">Signal</keyword>
<feature type="repeat" description="Cys-rich GLG1" evidence="8">
    <location>
        <begin position="425"/>
        <end position="486"/>
    </location>
</feature>
<evidence type="ECO:0000256" key="7">
    <source>
        <dbReference type="ARBA" id="ARBA00023180"/>
    </source>
</evidence>
<evidence type="ECO:0000256" key="4">
    <source>
        <dbReference type="ARBA" id="ARBA00022737"/>
    </source>
</evidence>
<dbReference type="EMBL" id="CAXLJM020000022">
    <property type="protein sequence ID" value="CAL8088004.1"/>
    <property type="molecule type" value="Genomic_DNA"/>
</dbReference>
<organism evidence="10 11">
    <name type="scientific">Orchesella dallaii</name>
    <dbReference type="NCBI Taxonomy" id="48710"/>
    <lineage>
        <taxon>Eukaryota</taxon>
        <taxon>Metazoa</taxon>
        <taxon>Ecdysozoa</taxon>
        <taxon>Arthropoda</taxon>
        <taxon>Hexapoda</taxon>
        <taxon>Collembola</taxon>
        <taxon>Entomobryomorpha</taxon>
        <taxon>Entomobryoidea</taxon>
        <taxon>Orchesellidae</taxon>
        <taxon>Orchesellinae</taxon>
        <taxon>Orchesella</taxon>
    </lineage>
</organism>
<keyword evidence="6 9" id="KW-0472">Membrane</keyword>
<comment type="caution">
    <text evidence="10">The sequence shown here is derived from an EMBL/GenBank/DDBJ whole genome shotgun (WGS) entry which is preliminary data.</text>
</comment>
<evidence type="ECO:0000313" key="11">
    <source>
        <dbReference type="Proteomes" id="UP001642540"/>
    </source>
</evidence>
<evidence type="ECO:0000256" key="9">
    <source>
        <dbReference type="SAM" id="Phobius"/>
    </source>
</evidence>
<evidence type="ECO:0000256" key="3">
    <source>
        <dbReference type="ARBA" id="ARBA00022729"/>
    </source>
</evidence>
<evidence type="ECO:0000313" key="10">
    <source>
        <dbReference type="EMBL" id="CAL8088004.1"/>
    </source>
</evidence>
<evidence type="ECO:0000256" key="6">
    <source>
        <dbReference type="ARBA" id="ARBA00023136"/>
    </source>
</evidence>
<evidence type="ECO:0000256" key="8">
    <source>
        <dbReference type="PROSITE-ProRule" id="PRU00622"/>
    </source>
</evidence>
<dbReference type="Proteomes" id="UP001642540">
    <property type="component" value="Unassembled WGS sequence"/>
</dbReference>
<dbReference type="InterPro" id="IPR017873">
    <property type="entry name" value="Cys-rich_GLG1_repeat_euk"/>
</dbReference>
<feature type="repeat" description="Cys-rich GLG1" evidence="8">
    <location>
        <begin position="1004"/>
        <end position="1064"/>
    </location>
</feature>
<feature type="repeat" description="Cys-rich GLG1" evidence="8">
    <location>
        <begin position="494"/>
        <end position="565"/>
    </location>
</feature>
<feature type="repeat" description="Cys-rich GLG1" evidence="8">
    <location>
        <begin position="937"/>
        <end position="1003"/>
    </location>
</feature>
<feature type="repeat" description="Cys-rich GLG1" evidence="8">
    <location>
        <begin position="362"/>
        <end position="421"/>
    </location>
</feature>
<feature type="repeat" description="Cys-rich GLG1" evidence="8">
    <location>
        <begin position="568"/>
        <end position="627"/>
    </location>
</feature>
<evidence type="ECO:0000256" key="5">
    <source>
        <dbReference type="ARBA" id="ARBA00022989"/>
    </source>
</evidence>
<sequence length="1147" mass="129823">MWPLEVVLQELSFISMRPTRKFSLFSTVPASLLLVGLLSLSVCSASFPKHDSDLNLLDGPSSTSHISTNPVCQAEITRLCGRKAENLDDLDVLECVLNQKHAVEELSDQCNDVLWHYRKSITEESGFVALARKECGEELDKIPDCSSDALKGGMTIVTCIIDKKDKISNLRCQTLITRLEGVIFSDFELIERFADKCQSDIERFHCGRNDVSPHLERLPHKQGKTIECLSNEIKDLTEACAVEILRIAELQVDDFHLDRALFFACRDDREKFCSRVQAGNGRVYKCLIKHKMAEEMSGDCREQLYRRQRLGWQDYRASGIVSTCKNEIKKFKCRRDASSSDKNIRLSQILLCLENEAHKGHELNGDCVEEIKEHRRALMEDFRVTPELLSACKNDKEKFCAGEGLSGRTIHCLMSHAQSRHQDERISDMCVAQLERLVKISDVSGDWRVDPVLNQNCQPVVEKSNCDRVPTNRVLDCLMNLLSSDASIGTENSIMTERCETTLLQIQYFLARDFPMDSQLYEACHKDATEICGAKEDWADDPRNMDPSRGPMVLSCLFRNIDSDHNSKISAHCADRVRQTMRQRALSVRLIPEIEQSCMTDLSDFCSDKTKPGEELECLQDHLEELDTECKIAVGNYTAAEMKNPTVDPFIWKYCRDIIESKCADEKSDDTDMLECLIDYKSEMKSKKCRASVDHLQLLRLKDINFSPKFKTQCHESVVRYGCSNVKPITAGKLVSCLSRIILEDTVNENTQRINKGCRKQVRYLILSKIQLEDDKADPNSIYSVCRDQIRELCPEVTPGGGRILECLRSNEARIKQSGDCHKRLFHVQQEVNLDSKVDVTLARECEDEIKYFCAGPRVENLVFCLRMSMNKEGFNMARCGKVIRERLMEQNSDSRLSPRLNKACKLDISKFCGDVLPGEGRIIGCLKNVFINPKSKLSSSCKDHIEGIIEAAAQVDIRMDGILYAACRNEIQTACKDSGVDNDEGDKGKTEECLKQLFRENKIPSTKCMTEVAQLIKSTMVDIHVDPLLNQACALDLVRYCDNVPAGEGRLVACLFDKLEEEKTSLKGHLLHLKCRELLSQRSELFRLAGASPAKLESIQDIVISVKESPSRNYFLIVAMSVVGCIFIFGLVCGRATKRRAMSKNK</sequence>
<comment type="subcellular location">
    <subcellularLocation>
        <location evidence="1">Membrane</location>
        <topology evidence="1">Single-pass type I membrane protein</topology>
    </subcellularLocation>
</comment>
<accession>A0ABP1QA24</accession>
<keyword evidence="7" id="KW-0325">Glycoprotein</keyword>
<reference evidence="10 11" key="1">
    <citation type="submission" date="2024-08" db="EMBL/GenBank/DDBJ databases">
        <authorList>
            <person name="Cucini C."/>
            <person name="Frati F."/>
        </authorList>
    </citation>
    <scope>NUCLEOTIDE SEQUENCE [LARGE SCALE GENOMIC DNA]</scope>
</reference>
<keyword evidence="4" id="KW-0677">Repeat</keyword>
<dbReference type="PANTHER" id="PTHR11884:SF1">
    <property type="entry name" value="GOLGI APPARATUS PROTEIN 1"/>
    <property type="match status" value="1"/>
</dbReference>
<keyword evidence="11" id="KW-1185">Reference proteome</keyword>
<name>A0ABP1QA24_9HEXA</name>
<gene>
    <name evidence="10" type="ORF">ODALV1_LOCUS6917</name>
</gene>
<feature type="transmembrane region" description="Helical" evidence="9">
    <location>
        <begin position="1115"/>
        <end position="1135"/>
    </location>
</feature>
<dbReference type="Pfam" id="PF00839">
    <property type="entry name" value="Cys_rich_FGFR"/>
    <property type="match status" value="14"/>
</dbReference>
<protein>
    <recommendedName>
        <fullName evidence="12">Golgi apparatus protein 1</fullName>
    </recommendedName>
</protein>
<evidence type="ECO:0000256" key="2">
    <source>
        <dbReference type="ARBA" id="ARBA00022692"/>
    </source>
</evidence>
<evidence type="ECO:0000256" key="1">
    <source>
        <dbReference type="ARBA" id="ARBA00004479"/>
    </source>
</evidence>
<feature type="repeat" description="Cys-rich GLG1" evidence="8">
    <location>
        <begin position="875"/>
        <end position="935"/>
    </location>
</feature>
<dbReference type="InterPro" id="IPR001893">
    <property type="entry name" value="Cys-rich_GLG1_repeat"/>
</dbReference>
<keyword evidence="2 9" id="KW-0812">Transmembrane</keyword>
<dbReference type="PROSITE" id="PS51289">
    <property type="entry name" value="GLG1_C_RICH"/>
    <property type="match status" value="8"/>
</dbReference>
<dbReference type="PANTHER" id="PTHR11884">
    <property type="entry name" value="SELECTIN LIGAND RELATED"/>
    <property type="match status" value="1"/>
</dbReference>
<proteinExistence type="predicted"/>
<feature type="repeat" description="Cys-rich GLG1" evidence="8">
    <location>
        <begin position="235"/>
        <end position="295"/>
    </location>
</feature>